<dbReference type="Pfam" id="PF04548">
    <property type="entry name" value="AIG1"/>
    <property type="match status" value="4"/>
</dbReference>
<evidence type="ECO:0000313" key="7">
    <source>
        <dbReference type="Ensembl" id="ENSPREP00000025338.1"/>
    </source>
</evidence>
<reference evidence="7" key="3">
    <citation type="submission" date="2025-09" db="UniProtKB">
        <authorList>
            <consortium name="Ensembl"/>
        </authorList>
    </citation>
    <scope>IDENTIFICATION</scope>
    <source>
        <strain evidence="7">Guanapo</strain>
    </source>
</reference>
<dbReference type="GO" id="GO:0005525">
    <property type="term" value="F:GTP binding"/>
    <property type="evidence" value="ECO:0007669"/>
    <property type="project" value="UniProtKB-KW"/>
</dbReference>
<name>A0A3P9PUJ2_POERE</name>
<dbReference type="AlphaFoldDB" id="A0A3P9PUJ2"/>
<dbReference type="FunFam" id="3.40.50.300:FF:000366">
    <property type="entry name" value="GTPase, IMAP family member 2"/>
    <property type="match status" value="1"/>
</dbReference>
<feature type="coiled-coil region" evidence="4">
    <location>
        <begin position="583"/>
        <end position="610"/>
    </location>
</feature>
<dbReference type="PANTHER" id="PTHR10903:SF188">
    <property type="entry name" value="GTPASE IMAP FAMILY MEMBER 2-LIKE-RELATED"/>
    <property type="match status" value="1"/>
</dbReference>
<feature type="compositionally biased region" description="Basic and acidic residues" evidence="5">
    <location>
        <begin position="846"/>
        <end position="862"/>
    </location>
</feature>
<dbReference type="InterPro" id="IPR045058">
    <property type="entry name" value="GIMA/IAN/Toc"/>
</dbReference>
<accession>A0A3P9PUJ2</accession>
<dbReference type="GeneTree" id="ENSGT00940000164100"/>
<dbReference type="PROSITE" id="PS51720">
    <property type="entry name" value="G_AIG1"/>
    <property type="match status" value="1"/>
</dbReference>
<dbReference type="PANTHER" id="PTHR10903">
    <property type="entry name" value="GTPASE, IMAP FAMILY MEMBER-RELATED"/>
    <property type="match status" value="1"/>
</dbReference>
<sequence length="1129" mass="130554">MFLSFPCFCTSVSPLKIILMGNSWCSRSQVGNFLLGESQFNTEVEPETCLSFRGQLMGKGLVIVNTPNLLLPSISQFHLIEHIEHCMRLSAPGPHLFLLVLQPETFTEDHRERLCRILEHISDQSFAHSLVLKTPRETPGQNPASLGALESMVRNCRGEFLWRRTTKLSDIWQFLEKTLTENRGRRVSSEKFEEQPSVDPQVSSSAFRIVLFGKSEEMKTKLGNFLLGKGPEHFHKTSSPKCAAANGEWRGYSLTVVKTPNFFHMSERKIKAEMKECVRLCDPGPNVLLLLVKPSLFSQRKRQSLRAILSLLGPDALQHSLVVKTHEQIESGPVKQLIRDCDERQYSMHEDDQRALMRKVKATVHLNKGVYLTFAGENMDPEPGPHRRTLNLVLCGTRDAEKTSLAKAILGQTELHSVSNPSDIIMNQGEVCGRWVSILEMPSLYRKAQQEVMEESFRCVSLCDPEGVHAFILVLPVGPLTDEDKGELHTMQDTFSSRVNDFTIILFAVESDPAAPAVTNFIRENRGVQDLCWSCRGRYMVLNVKDRQQIPELLRVVEKNIMSEDEQHGYTAKIHANAQAEKIWEKDKNIVHLEEEVQNLKRRANISRADEPPTPNTLRIVLIGKTGCGKSSSGNTILGREEFKAQALQKSVTKYCQKAQSEVAGRSVTVVDTPGLFDTSLSNEEVNEEMTKCISLLAPGPHVFLLVLQISRFTAEEKDTLKLVKRVFGKTSEKFTIILFTKGDSLEHHSISVEEYIEKGDDHVKNLIEDCGGRFHVFNNYDKEGKAQQVSGLLEKIEQMVKKNGGGCFTNEMLREAEAAIQKEVEKILEQKDEEMQKELQKIEKQRDKEMKELQDRMEEQKAALASQTEETLKQLEQARVKISSETERIRKEKEKREEEDMKKKREDEKKNQESEEKLKDLQEKLDSTADLEKKSLLGQLKESKRKEQENRKKELKEYWERRRRENESRRKKAEIKLKQLQMYYDQTKKTSEQQTEQEDKKLGELDEKYEKKAADIKKKFQEEAREQAEEHNNFREKYTENFAGLMEEHREEIQNLEWKHRVDIQEKEEKRQREYKLLDNLLVHKEERLKEELEHKDKQLREMEELKNAQERELKTMKDKYKNRCLIA</sequence>
<dbReference type="SUPFAM" id="SSF52540">
    <property type="entry name" value="P-loop containing nucleoside triphosphate hydrolases"/>
    <property type="match status" value="2"/>
</dbReference>
<evidence type="ECO:0000259" key="6">
    <source>
        <dbReference type="PROSITE" id="PS51720"/>
    </source>
</evidence>
<dbReference type="Ensembl" id="ENSPRET00000025591.1">
    <property type="protein sequence ID" value="ENSPREP00000025338.1"/>
    <property type="gene ID" value="ENSPREG00000017114.1"/>
</dbReference>
<evidence type="ECO:0000256" key="3">
    <source>
        <dbReference type="ARBA" id="ARBA00023134"/>
    </source>
</evidence>
<reference evidence="7" key="2">
    <citation type="submission" date="2025-08" db="UniProtKB">
        <authorList>
            <consortium name="Ensembl"/>
        </authorList>
    </citation>
    <scope>IDENTIFICATION</scope>
    <source>
        <strain evidence="7">Guanapo</strain>
    </source>
</reference>
<dbReference type="InterPro" id="IPR006703">
    <property type="entry name" value="G_AIG1"/>
</dbReference>
<evidence type="ECO:0000313" key="8">
    <source>
        <dbReference type="Proteomes" id="UP000242638"/>
    </source>
</evidence>
<protein>
    <submittedName>
        <fullName evidence="7">GTPase IMAP family member 8-like</fullName>
    </submittedName>
</protein>
<dbReference type="OMA" id="KIHANAQ"/>
<proteinExistence type="inferred from homology"/>
<evidence type="ECO:0000256" key="4">
    <source>
        <dbReference type="SAM" id="Coils"/>
    </source>
</evidence>
<reference evidence="8" key="1">
    <citation type="submission" date="2013-11" db="EMBL/GenBank/DDBJ databases">
        <title>The genomic landscape of the Guanapo guppy.</title>
        <authorList>
            <person name="Kuenstner A."/>
            <person name="Dreyer C."/>
        </authorList>
    </citation>
    <scope>NUCLEOTIDE SEQUENCE</scope>
    <source>
        <strain evidence="8">Guanapo</strain>
    </source>
</reference>
<dbReference type="STRING" id="8081.ENSPREP00000025338"/>
<dbReference type="Gene3D" id="3.40.50.300">
    <property type="entry name" value="P-loop containing nucleotide triphosphate hydrolases"/>
    <property type="match status" value="4"/>
</dbReference>
<keyword evidence="3" id="KW-0342">GTP-binding</keyword>
<evidence type="ECO:0000256" key="5">
    <source>
        <dbReference type="SAM" id="MobiDB-lite"/>
    </source>
</evidence>
<dbReference type="CDD" id="cd01852">
    <property type="entry name" value="AIG1"/>
    <property type="match status" value="1"/>
</dbReference>
<dbReference type="InterPro" id="IPR027417">
    <property type="entry name" value="P-loop_NTPase"/>
</dbReference>
<keyword evidence="4" id="KW-0175">Coiled coil</keyword>
<feature type="region of interest" description="Disordered" evidence="5">
    <location>
        <begin position="885"/>
        <end position="974"/>
    </location>
</feature>
<keyword evidence="8" id="KW-1185">Reference proteome</keyword>
<keyword evidence="2" id="KW-0547">Nucleotide-binding</keyword>
<feature type="region of interest" description="Disordered" evidence="5">
    <location>
        <begin position="987"/>
        <end position="1008"/>
    </location>
</feature>
<comment type="similarity">
    <text evidence="1">Belongs to the TRAFAC class TrmE-Era-EngA-EngB-Septin-like GTPase superfamily. AIG1/Toc34/Toc159-like paraseptin GTPase family. IAN subfamily.</text>
</comment>
<evidence type="ECO:0000256" key="1">
    <source>
        <dbReference type="ARBA" id="ARBA00008535"/>
    </source>
</evidence>
<evidence type="ECO:0000256" key="2">
    <source>
        <dbReference type="ARBA" id="ARBA00022741"/>
    </source>
</evidence>
<feature type="region of interest" description="Disordered" evidence="5">
    <location>
        <begin position="846"/>
        <end position="871"/>
    </location>
</feature>
<dbReference type="Proteomes" id="UP000242638">
    <property type="component" value="Unassembled WGS sequence"/>
</dbReference>
<organism evidence="7 8">
    <name type="scientific">Poecilia reticulata</name>
    <name type="common">Guppy</name>
    <name type="synonym">Acanthophacelus reticulatus</name>
    <dbReference type="NCBI Taxonomy" id="8081"/>
    <lineage>
        <taxon>Eukaryota</taxon>
        <taxon>Metazoa</taxon>
        <taxon>Chordata</taxon>
        <taxon>Craniata</taxon>
        <taxon>Vertebrata</taxon>
        <taxon>Euteleostomi</taxon>
        <taxon>Actinopterygii</taxon>
        <taxon>Neopterygii</taxon>
        <taxon>Teleostei</taxon>
        <taxon>Neoteleostei</taxon>
        <taxon>Acanthomorphata</taxon>
        <taxon>Ovalentaria</taxon>
        <taxon>Atherinomorphae</taxon>
        <taxon>Cyprinodontiformes</taxon>
        <taxon>Poeciliidae</taxon>
        <taxon>Poeciliinae</taxon>
        <taxon>Poecilia</taxon>
    </lineage>
</organism>
<feature type="compositionally biased region" description="Basic and acidic residues" evidence="5">
    <location>
        <begin position="885"/>
        <end position="969"/>
    </location>
</feature>
<feature type="domain" description="AIG1-type G" evidence="6">
    <location>
        <begin position="615"/>
        <end position="818"/>
    </location>
</feature>